<dbReference type="NCBIfam" id="TIGR03599">
    <property type="entry name" value="YloV"/>
    <property type="match status" value="1"/>
</dbReference>
<dbReference type="InterPro" id="IPR033470">
    <property type="entry name" value="FakA-like_C"/>
</dbReference>
<dbReference type="InterPro" id="IPR050270">
    <property type="entry name" value="DegV_domain_contain"/>
</dbReference>
<dbReference type="SMART" id="SM01121">
    <property type="entry name" value="Dak1_2"/>
    <property type="match status" value="1"/>
</dbReference>
<organism evidence="2 3">
    <name type="scientific">Negativicoccus succinicivorans</name>
    <dbReference type="NCBI Taxonomy" id="620903"/>
    <lineage>
        <taxon>Bacteria</taxon>
        <taxon>Bacillati</taxon>
        <taxon>Bacillota</taxon>
        <taxon>Negativicutes</taxon>
        <taxon>Veillonellales</taxon>
        <taxon>Veillonellaceae</taxon>
        <taxon>Negativicoccus</taxon>
    </lineage>
</organism>
<dbReference type="GO" id="GO:0006071">
    <property type="term" value="P:glycerol metabolic process"/>
    <property type="evidence" value="ECO:0007669"/>
    <property type="project" value="InterPro"/>
</dbReference>
<evidence type="ECO:0000259" key="1">
    <source>
        <dbReference type="PROSITE" id="PS51480"/>
    </source>
</evidence>
<reference evidence="2 3" key="1">
    <citation type="submission" date="2020-08" db="EMBL/GenBank/DDBJ databases">
        <title>Genomic Encyclopedia of Type Strains, Phase IV (KMG-IV): sequencing the most valuable type-strain genomes for metagenomic binning, comparative biology and taxonomic classification.</title>
        <authorList>
            <person name="Goeker M."/>
        </authorList>
    </citation>
    <scope>NUCLEOTIDE SEQUENCE [LARGE SCALE GENOMIC DNA]</scope>
    <source>
        <strain evidence="2 3">DSM 21255</strain>
    </source>
</reference>
<dbReference type="RefSeq" id="WP_159822013.1">
    <property type="nucleotide sequence ID" value="NZ_CABWNB010000001.1"/>
</dbReference>
<dbReference type="Gene3D" id="1.25.40.340">
    <property type="match status" value="1"/>
</dbReference>
<accession>A0A841R128</accession>
<dbReference type="InterPro" id="IPR019986">
    <property type="entry name" value="YloV-like"/>
</dbReference>
<dbReference type="InterPro" id="IPR004007">
    <property type="entry name" value="DhaL_dom"/>
</dbReference>
<dbReference type="SMART" id="SM01120">
    <property type="entry name" value="Dak2"/>
    <property type="match status" value="1"/>
</dbReference>
<dbReference type="EMBL" id="JACHHI010000001">
    <property type="protein sequence ID" value="MBB6477111.1"/>
    <property type="molecule type" value="Genomic_DNA"/>
</dbReference>
<dbReference type="Proteomes" id="UP000591941">
    <property type="component" value="Unassembled WGS sequence"/>
</dbReference>
<evidence type="ECO:0000313" key="2">
    <source>
        <dbReference type="EMBL" id="MBB6477111.1"/>
    </source>
</evidence>
<comment type="caution">
    <text evidence="2">The sequence shown here is derived from an EMBL/GenBank/DDBJ whole genome shotgun (WGS) entry which is preliminary data.</text>
</comment>
<dbReference type="GeneID" id="93485418"/>
<dbReference type="PROSITE" id="PS51480">
    <property type="entry name" value="DHAL"/>
    <property type="match status" value="1"/>
</dbReference>
<dbReference type="InterPro" id="IPR036117">
    <property type="entry name" value="DhaL_dom_sf"/>
</dbReference>
<dbReference type="AlphaFoldDB" id="A0A841R128"/>
<protein>
    <recommendedName>
        <fullName evidence="1">DhaL domain-containing protein</fullName>
    </recommendedName>
</protein>
<dbReference type="PANTHER" id="PTHR33434">
    <property type="entry name" value="DEGV DOMAIN-CONTAINING PROTEIN DR_1986-RELATED"/>
    <property type="match status" value="1"/>
</dbReference>
<feature type="domain" description="DhaL" evidence="1">
    <location>
        <begin position="8"/>
        <end position="200"/>
    </location>
</feature>
<gene>
    <name evidence="2" type="ORF">HNR45_000133</name>
</gene>
<evidence type="ECO:0000313" key="3">
    <source>
        <dbReference type="Proteomes" id="UP000591941"/>
    </source>
</evidence>
<keyword evidence="3" id="KW-1185">Reference proteome</keyword>
<name>A0A841R128_9FIRM</name>
<sequence>MYSEIDGTHYKQMLIGAYQAFKENYEKINELNVFPVPDGDTGTNMLNTLRSMYSMIVNNDSEFIGVIAETAATGAIMGARGNSGVILSQIIQGLAKGLRGKKQASSRQMGKAFQYGILYAYRSVVKPVEGTILTVARGIARGTRDVTRTERDFSNVLRKAIQSGQEALAQTPEQLPILKEANVVDAGGQGLLLFLEGCLAGLTGEVSITQEQVPAAVKKLQVKGETFSIDYPYCTEFILQPAKIKGAEARKVLEAWGESMVVAEGTNLLKVHIHTQRPGHVLDMAADWGTLHDIKVDNMMDQFERNKNIARSNEKKALGLLAVVSGDGWEEIMKNMHAEVLSGGQTMNPSVQEIMQALDALYADNYIILPNNKNIILAAKQAQKILGEKLQIVPTANPAEGAAVAMQYDPNNDVTSNVERMCEELEHIRAAGITQAVRDSSVDGVKIAKDDYMGIISGERVITATELSDVLADVLEKLVSMQPDAELITLYYGADLDEMQANELLAQAQAKHTNIDLELQYGGQSLYPFFISIE</sequence>
<dbReference type="Pfam" id="PF21645">
    <property type="entry name" value="FakA-like_M"/>
    <property type="match status" value="1"/>
</dbReference>
<dbReference type="Pfam" id="PF13684">
    <property type="entry name" value="FakA-like_C"/>
    <property type="match status" value="1"/>
</dbReference>
<dbReference type="GO" id="GO:0004371">
    <property type="term" value="F:glycerone kinase activity"/>
    <property type="evidence" value="ECO:0007669"/>
    <property type="project" value="InterPro"/>
</dbReference>
<dbReference type="OrthoDB" id="9760324at2"/>
<dbReference type="SUPFAM" id="SSF101473">
    <property type="entry name" value="DhaL-like"/>
    <property type="match status" value="1"/>
</dbReference>
<dbReference type="PANTHER" id="PTHR33434:SF4">
    <property type="entry name" value="PHOSPHATASE PROTEIN"/>
    <property type="match status" value="1"/>
</dbReference>
<dbReference type="Pfam" id="PF02734">
    <property type="entry name" value="Dak2"/>
    <property type="match status" value="1"/>
</dbReference>
<proteinExistence type="predicted"/>
<dbReference type="InterPro" id="IPR048394">
    <property type="entry name" value="FakA-like_M"/>
</dbReference>